<organism evidence="2 3">
    <name type="scientific">Aliikangiella coralliicola</name>
    <dbReference type="NCBI Taxonomy" id="2592383"/>
    <lineage>
        <taxon>Bacteria</taxon>
        <taxon>Pseudomonadati</taxon>
        <taxon>Pseudomonadota</taxon>
        <taxon>Gammaproteobacteria</taxon>
        <taxon>Oceanospirillales</taxon>
        <taxon>Pleioneaceae</taxon>
        <taxon>Aliikangiella</taxon>
    </lineage>
</organism>
<dbReference type="Pfam" id="PF13302">
    <property type="entry name" value="Acetyltransf_3"/>
    <property type="match status" value="1"/>
</dbReference>
<keyword evidence="2" id="KW-0808">Transferase</keyword>
<dbReference type="PANTHER" id="PTHR43792">
    <property type="entry name" value="GNAT FAMILY, PUTATIVE (AFU_ORTHOLOGUE AFUA_3G00765)-RELATED-RELATED"/>
    <property type="match status" value="1"/>
</dbReference>
<comment type="caution">
    <text evidence="2">The sequence shown here is derived from an EMBL/GenBank/DDBJ whole genome shotgun (WGS) entry which is preliminary data.</text>
</comment>
<dbReference type="GO" id="GO:0016747">
    <property type="term" value="F:acyltransferase activity, transferring groups other than amino-acyl groups"/>
    <property type="evidence" value="ECO:0007669"/>
    <property type="project" value="InterPro"/>
</dbReference>
<sequence length="182" mass="21449">MSYIAESHRIYLAKFSELDVEGFFQLNADPEVIRYTGDAPFKNKKQVVELIEAYDHYQKYGFGRWSVYSKKTNDYLGFCGLRFSDDSQEVDIGFRLQRRFWGQGFATEAARLSLEIGFNQYHLSSIVGRAMRVNQNSHRLLEKIGFTFEKNFTQLGKPWGQYRLTRRQFAEKNVQLKTDLQR</sequence>
<keyword evidence="3" id="KW-1185">Reference proteome</keyword>
<dbReference type="InterPro" id="IPR000182">
    <property type="entry name" value="GNAT_dom"/>
</dbReference>
<evidence type="ECO:0000259" key="1">
    <source>
        <dbReference type="PROSITE" id="PS51186"/>
    </source>
</evidence>
<name>A0A545U762_9GAMM</name>
<dbReference type="EMBL" id="VIKS01000012">
    <property type="protein sequence ID" value="TQV85290.1"/>
    <property type="molecule type" value="Genomic_DNA"/>
</dbReference>
<dbReference type="Gene3D" id="3.40.630.30">
    <property type="match status" value="1"/>
</dbReference>
<evidence type="ECO:0000313" key="2">
    <source>
        <dbReference type="EMBL" id="TQV85290.1"/>
    </source>
</evidence>
<dbReference type="SUPFAM" id="SSF55729">
    <property type="entry name" value="Acyl-CoA N-acyltransferases (Nat)"/>
    <property type="match status" value="1"/>
</dbReference>
<dbReference type="InterPro" id="IPR051531">
    <property type="entry name" value="N-acetyltransferase"/>
</dbReference>
<dbReference type="AlphaFoldDB" id="A0A545U762"/>
<accession>A0A545U762</accession>
<gene>
    <name evidence="2" type="ORF">FLL46_19175</name>
</gene>
<dbReference type="Proteomes" id="UP000315439">
    <property type="component" value="Unassembled WGS sequence"/>
</dbReference>
<protein>
    <submittedName>
        <fullName evidence="2">GNAT family N-acetyltransferase</fullName>
    </submittedName>
</protein>
<dbReference type="OrthoDB" id="9801656at2"/>
<dbReference type="RefSeq" id="WP_142932967.1">
    <property type="nucleotide sequence ID" value="NZ_ML660168.1"/>
</dbReference>
<reference evidence="2 3" key="1">
    <citation type="submission" date="2019-07" db="EMBL/GenBank/DDBJ databases">
        <title>Draft genome for Aliikangiella sp. M105.</title>
        <authorList>
            <person name="Wang G."/>
        </authorList>
    </citation>
    <scope>NUCLEOTIDE SEQUENCE [LARGE SCALE GENOMIC DNA]</scope>
    <source>
        <strain evidence="2 3">M105</strain>
    </source>
</reference>
<dbReference type="InterPro" id="IPR016181">
    <property type="entry name" value="Acyl_CoA_acyltransferase"/>
</dbReference>
<proteinExistence type="predicted"/>
<feature type="domain" description="N-acetyltransferase" evidence="1">
    <location>
        <begin position="10"/>
        <end position="167"/>
    </location>
</feature>
<dbReference type="PANTHER" id="PTHR43792:SF1">
    <property type="entry name" value="N-ACETYLTRANSFERASE DOMAIN-CONTAINING PROTEIN"/>
    <property type="match status" value="1"/>
</dbReference>
<evidence type="ECO:0000313" key="3">
    <source>
        <dbReference type="Proteomes" id="UP000315439"/>
    </source>
</evidence>
<dbReference type="PROSITE" id="PS51186">
    <property type="entry name" value="GNAT"/>
    <property type="match status" value="1"/>
</dbReference>